<organism evidence="2 3">
    <name type="scientific">Rhodococcus artemisiae</name>
    <dbReference type="NCBI Taxonomy" id="714159"/>
    <lineage>
        <taxon>Bacteria</taxon>
        <taxon>Bacillati</taxon>
        <taxon>Actinomycetota</taxon>
        <taxon>Actinomycetes</taxon>
        <taxon>Mycobacteriales</taxon>
        <taxon>Nocardiaceae</taxon>
        <taxon>Rhodococcus</taxon>
    </lineage>
</organism>
<sequence>MATTDSEATGAGRSHTLGTAEWVETRDGRRLFSMVHTAVALR</sequence>
<dbReference type="Proteomes" id="UP001336020">
    <property type="component" value="Unassembled WGS sequence"/>
</dbReference>
<proteinExistence type="predicted"/>
<keyword evidence="3" id="KW-1185">Reference proteome</keyword>
<comment type="caution">
    <text evidence="2">The sequence shown here is derived from an EMBL/GenBank/DDBJ whole genome shotgun (WGS) entry which is preliminary data.</text>
</comment>
<reference evidence="2 3" key="1">
    <citation type="submission" date="2023-07" db="EMBL/GenBank/DDBJ databases">
        <authorList>
            <person name="Girao M."/>
            <person name="Carvalho M.F."/>
        </authorList>
    </citation>
    <scope>NUCLEOTIDE SEQUENCE [LARGE SCALE GENOMIC DNA]</scope>
    <source>
        <strain evidence="2 3">YIM65754</strain>
    </source>
</reference>
<feature type="region of interest" description="Disordered" evidence="1">
    <location>
        <begin position="1"/>
        <end position="20"/>
    </location>
</feature>
<evidence type="ECO:0000313" key="2">
    <source>
        <dbReference type="EMBL" id="MEE2058613.1"/>
    </source>
</evidence>
<dbReference type="EMBL" id="JAUTXY010000005">
    <property type="protein sequence ID" value="MEE2058613.1"/>
    <property type="molecule type" value="Genomic_DNA"/>
</dbReference>
<evidence type="ECO:0000313" key="3">
    <source>
        <dbReference type="Proteomes" id="UP001336020"/>
    </source>
</evidence>
<accession>A0ABU7LAN5</accession>
<dbReference type="RefSeq" id="WP_330133850.1">
    <property type="nucleotide sequence ID" value="NZ_JAUTXY010000005.1"/>
</dbReference>
<name>A0ABU7LAN5_9NOCA</name>
<evidence type="ECO:0008006" key="4">
    <source>
        <dbReference type="Google" id="ProtNLM"/>
    </source>
</evidence>
<evidence type="ECO:0000256" key="1">
    <source>
        <dbReference type="SAM" id="MobiDB-lite"/>
    </source>
</evidence>
<gene>
    <name evidence="2" type="ORF">Q7514_13900</name>
</gene>
<protein>
    <recommendedName>
        <fullName evidence="4">MaoC dehydratase-like protein</fullName>
    </recommendedName>
</protein>